<feature type="modified residue" description="4-aspartylphosphate" evidence="2">
    <location>
        <position position="53"/>
    </location>
</feature>
<dbReference type="AlphaFoldDB" id="A0A7S8EAA2"/>
<dbReference type="Proteomes" id="UP000594468">
    <property type="component" value="Chromosome"/>
</dbReference>
<dbReference type="Gene3D" id="3.40.50.2300">
    <property type="match status" value="1"/>
</dbReference>
<organism evidence="4 5">
    <name type="scientific">Phototrophicus methaneseepsis</name>
    <dbReference type="NCBI Taxonomy" id="2710758"/>
    <lineage>
        <taxon>Bacteria</taxon>
        <taxon>Bacillati</taxon>
        <taxon>Chloroflexota</taxon>
        <taxon>Candidatus Thermofontia</taxon>
        <taxon>Phototrophicales</taxon>
        <taxon>Phototrophicaceae</taxon>
        <taxon>Phototrophicus</taxon>
    </lineage>
</organism>
<evidence type="ECO:0000256" key="2">
    <source>
        <dbReference type="PROSITE-ProRule" id="PRU00169"/>
    </source>
</evidence>
<reference evidence="4 5" key="1">
    <citation type="submission" date="2020-02" db="EMBL/GenBank/DDBJ databases">
        <authorList>
            <person name="Zheng R.K."/>
            <person name="Sun C.M."/>
        </authorList>
    </citation>
    <scope>NUCLEOTIDE SEQUENCE [LARGE SCALE GENOMIC DNA]</scope>
    <source>
        <strain evidence="5">rifampicinis</strain>
    </source>
</reference>
<dbReference type="RefSeq" id="WP_195171307.1">
    <property type="nucleotide sequence ID" value="NZ_CP062983.1"/>
</dbReference>
<dbReference type="PROSITE" id="PS50110">
    <property type="entry name" value="RESPONSE_REGULATORY"/>
    <property type="match status" value="1"/>
</dbReference>
<dbReference type="InterPro" id="IPR001789">
    <property type="entry name" value="Sig_transdc_resp-reg_receiver"/>
</dbReference>
<protein>
    <submittedName>
        <fullName evidence="4">Response regulator</fullName>
    </submittedName>
</protein>
<accession>A0A7S8EAA2</accession>
<proteinExistence type="predicted"/>
<evidence type="ECO:0000313" key="4">
    <source>
        <dbReference type="EMBL" id="QPC83240.1"/>
    </source>
</evidence>
<dbReference type="KEGG" id="pmet:G4Y79_02365"/>
<dbReference type="GO" id="GO:0000160">
    <property type="term" value="P:phosphorelay signal transduction system"/>
    <property type="evidence" value="ECO:0007669"/>
    <property type="project" value="InterPro"/>
</dbReference>
<name>A0A7S8EAA2_9CHLR</name>
<dbReference type="Pfam" id="PF00072">
    <property type="entry name" value="Response_reg"/>
    <property type="match status" value="1"/>
</dbReference>
<keyword evidence="5" id="KW-1185">Reference proteome</keyword>
<sequence length="119" mass="13759">MDNVVLIVEDDAGLWPMYRYVLKDITYPLMFARTGEEAFKLLKSEQPILIFLDVRLPLMNGEDILSYIHGVPRLATTPVIITTSMREDELHIPGAYYLRKPIKPETIRDYAQRLLHISA</sequence>
<gene>
    <name evidence="4" type="ORF">G4Y79_02365</name>
</gene>
<dbReference type="SUPFAM" id="SSF52172">
    <property type="entry name" value="CheY-like"/>
    <property type="match status" value="1"/>
</dbReference>
<feature type="domain" description="Response regulatory" evidence="3">
    <location>
        <begin position="4"/>
        <end position="115"/>
    </location>
</feature>
<dbReference type="InterPro" id="IPR011006">
    <property type="entry name" value="CheY-like_superfamily"/>
</dbReference>
<evidence type="ECO:0000256" key="1">
    <source>
        <dbReference type="ARBA" id="ARBA00022553"/>
    </source>
</evidence>
<evidence type="ECO:0000313" key="5">
    <source>
        <dbReference type="Proteomes" id="UP000594468"/>
    </source>
</evidence>
<keyword evidence="1 2" id="KW-0597">Phosphoprotein</keyword>
<dbReference type="InterPro" id="IPR050595">
    <property type="entry name" value="Bact_response_regulator"/>
</dbReference>
<dbReference type="PANTHER" id="PTHR44591:SF3">
    <property type="entry name" value="RESPONSE REGULATORY DOMAIN-CONTAINING PROTEIN"/>
    <property type="match status" value="1"/>
</dbReference>
<dbReference type="EMBL" id="CP062983">
    <property type="protein sequence ID" value="QPC83240.1"/>
    <property type="molecule type" value="Genomic_DNA"/>
</dbReference>
<evidence type="ECO:0000259" key="3">
    <source>
        <dbReference type="PROSITE" id="PS50110"/>
    </source>
</evidence>
<dbReference type="SMART" id="SM00448">
    <property type="entry name" value="REC"/>
    <property type="match status" value="1"/>
</dbReference>
<dbReference type="PANTHER" id="PTHR44591">
    <property type="entry name" value="STRESS RESPONSE REGULATOR PROTEIN 1"/>
    <property type="match status" value="1"/>
</dbReference>